<comment type="similarity">
    <text evidence="2">Belongs to the V-ATPase 116 kDa subunit family.</text>
</comment>
<evidence type="ECO:0000256" key="1">
    <source>
        <dbReference type="ARBA" id="ARBA00004141"/>
    </source>
</evidence>
<feature type="transmembrane region" description="Helical" evidence="8">
    <location>
        <begin position="470"/>
        <end position="487"/>
    </location>
</feature>
<keyword evidence="7 8" id="KW-0472">Membrane</keyword>
<dbReference type="EMBL" id="AMCI01007408">
    <property type="protein sequence ID" value="EJW92688.1"/>
    <property type="molecule type" value="Genomic_DNA"/>
</dbReference>
<name>J9FE46_9ZZZZ</name>
<sequence length="607" mass="68629">MITKMKKLTFLVYHKEYETFLEQIRALGVVHIVERQRGELDSTLQGFLQKRNLYKNTLMNMYNRAEKQPDDLIRKDVSADDIVQGYEELLTHIQELNQRLPVVDKEKAQMEVWGDFDWNAVERLKGYGWHIQFYMCSEKEFNDDWNEPYHVIRIHESAGHIYFVTVTPHPVNLELEPLRLPSLSLSELERQREKMQQDLADANADLTAYCKANYRSLEKGSKLLESEMELWKVKLNSERMADGTVLLLEGWIPEDKEAEVITLLEQNGVYYEVRDARREDNAPIKLRNNAFTRMYEVLTKMYGMPDYAEFDPTPILAPFFSLFFGLCMGDAGYGLVLIALGFILKKKLSKSLSGMMNLVMSLGVFTTVVGAVLGTFFGVSLVDVELPECIRQFMIVGKIGETSYDKQMLLALLIGVVHICIAMTVKAVGETVRFGFKESLSSWGWLLLVVGFICTGGLTFFQVISEDVSTWAFIGIGSVSAIGIYLLNNLHRNVFINIGAGLWDTYNMATGLMGDVLSYIRLYALGLAGGMLGGVFNQLAFMVNDAAGPALGWLFCGLILVFGHTLNIAMSCLSAFVHPLRLTFVEYFKNSGYDGKGEEYAPFANKE</sequence>
<comment type="caution">
    <text evidence="9">The sequence shown here is derived from an EMBL/GenBank/DDBJ whole genome shotgun (WGS) entry which is preliminary data.</text>
</comment>
<dbReference type="AlphaFoldDB" id="J9FE46"/>
<evidence type="ECO:0000256" key="6">
    <source>
        <dbReference type="ARBA" id="ARBA00023065"/>
    </source>
</evidence>
<evidence type="ECO:0000256" key="3">
    <source>
        <dbReference type="ARBA" id="ARBA00022448"/>
    </source>
</evidence>
<protein>
    <submittedName>
        <fullName evidence="9">V-type ATPase, subunit I</fullName>
    </submittedName>
</protein>
<feature type="transmembrane region" description="Helical" evidence="8">
    <location>
        <begin position="440"/>
        <end position="464"/>
    </location>
</feature>
<accession>J9FE46</accession>
<dbReference type="GO" id="GO:0007035">
    <property type="term" value="P:vacuolar acidification"/>
    <property type="evidence" value="ECO:0007669"/>
    <property type="project" value="TreeGrafter"/>
</dbReference>
<dbReference type="GO" id="GO:0033179">
    <property type="term" value="C:proton-transporting V-type ATPase, V0 domain"/>
    <property type="evidence" value="ECO:0007669"/>
    <property type="project" value="InterPro"/>
</dbReference>
<dbReference type="InterPro" id="IPR002490">
    <property type="entry name" value="V-ATPase_116kDa_su"/>
</dbReference>
<evidence type="ECO:0000256" key="8">
    <source>
        <dbReference type="SAM" id="Phobius"/>
    </source>
</evidence>
<keyword evidence="6" id="KW-0406">Ion transport</keyword>
<keyword evidence="3" id="KW-0813">Transport</keyword>
<evidence type="ECO:0000256" key="7">
    <source>
        <dbReference type="ARBA" id="ARBA00023136"/>
    </source>
</evidence>
<dbReference type="GO" id="GO:0051117">
    <property type="term" value="F:ATPase binding"/>
    <property type="evidence" value="ECO:0007669"/>
    <property type="project" value="TreeGrafter"/>
</dbReference>
<feature type="transmembrane region" description="Helical" evidence="8">
    <location>
        <begin position="408"/>
        <end position="428"/>
    </location>
</feature>
<feature type="transmembrane region" description="Helical" evidence="8">
    <location>
        <begin position="319"/>
        <end position="344"/>
    </location>
</feature>
<dbReference type="PANTHER" id="PTHR11629">
    <property type="entry name" value="VACUOLAR PROTON ATPASES"/>
    <property type="match status" value="1"/>
</dbReference>
<keyword evidence="5 8" id="KW-1133">Transmembrane helix</keyword>
<organism evidence="9">
    <name type="scientific">gut metagenome</name>
    <dbReference type="NCBI Taxonomy" id="749906"/>
    <lineage>
        <taxon>unclassified sequences</taxon>
        <taxon>metagenomes</taxon>
        <taxon>organismal metagenomes</taxon>
    </lineage>
</organism>
<evidence type="ECO:0000313" key="9">
    <source>
        <dbReference type="EMBL" id="EJW92688.1"/>
    </source>
</evidence>
<feature type="transmembrane region" description="Helical" evidence="8">
    <location>
        <begin position="550"/>
        <end position="577"/>
    </location>
</feature>
<dbReference type="Pfam" id="PF01496">
    <property type="entry name" value="V_ATPase_I"/>
    <property type="match status" value="2"/>
</dbReference>
<evidence type="ECO:0000256" key="4">
    <source>
        <dbReference type="ARBA" id="ARBA00022692"/>
    </source>
</evidence>
<proteinExistence type="inferred from homology"/>
<gene>
    <name evidence="9" type="ORF">EVA_19207</name>
</gene>
<keyword evidence="4 8" id="KW-0812">Transmembrane</keyword>
<feature type="transmembrane region" description="Helical" evidence="8">
    <location>
        <begin position="356"/>
        <end position="377"/>
    </location>
</feature>
<reference evidence="9" key="1">
    <citation type="journal article" date="2012" name="PLoS ONE">
        <title>Gene sets for utilization of primary and secondary nutrition supplies in the distal gut of endangered iberian lynx.</title>
        <authorList>
            <person name="Alcaide M."/>
            <person name="Messina E."/>
            <person name="Richter M."/>
            <person name="Bargiela R."/>
            <person name="Peplies J."/>
            <person name="Huws S.A."/>
            <person name="Newbold C.J."/>
            <person name="Golyshin P.N."/>
            <person name="Simon M.A."/>
            <person name="Lopez G."/>
            <person name="Yakimov M.M."/>
            <person name="Ferrer M."/>
        </authorList>
    </citation>
    <scope>NUCLEOTIDE SEQUENCE</scope>
</reference>
<feature type="transmembrane region" description="Helical" evidence="8">
    <location>
        <begin position="522"/>
        <end position="544"/>
    </location>
</feature>
<evidence type="ECO:0000256" key="2">
    <source>
        <dbReference type="ARBA" id="ARBA00009904"/>
    </source>
</evidence>
<dbReference type="GO" id="GO:0016471">
    <property type="term" value="C:vacuolar proton-transporting V-type ATPase complex"/>
    <property type="evidence" value="ECO:0007669"/>
    <property type="project" value="TreeGrafter"/>
</dbReference>
<dbReference type="PANTHER" id="PTHR11629:SF63">
    <property type="entry name" value="V-TYPE PROTON ATPASE SUBUNIT A"/>
    <property type="match status" value="1"/>
</dbReference>
<evidence type="ECO:0000256" key="5">
    <source>
        <dbReference type="ARBA" id="ARBA00022989"/>
    </source>
</evidence>
<comment type="subcellular location">
    <subcellularLocation>
        <location evidence="1">Membrane</location>
        <topology evidence="1">Multi-pass membrane protein</topology>
    </subcellularLocation>
</comment>
<dbReference type="GO" id="GO:0046961">
    <property type="term" value="F:proton-transporting ATPase activity, rotational mechanism"/>
    <property type="evidence" value="ECO:0007669"/>
    <property type="project" value="InterPro"/>
</dbReference>